<keyword evidence="7" id="KW-0472">Membrane</keyword>
<evidence type="ECO:0000313" key="12">
    <source>
        <dbReference type="EMBL" id="KAK4317624.1"/>
    </source>
</evidence>
<evidence type="ECO:0000259" key="11">
    <source>
        <dbReference type="PROSITE" id="PS50108"/>
    </source>
</evidence>
<dbReference type="CDD" id="cd00132">
    <property type="entry name" value="CRIB"/>
    <property type="match status" value="1"/>
</dbReference>
<keyword evidence="13" id="KW-1185">Reference proteome</keyword>
<dbReference type="InterPro" id="IPR036936">
    <property type="entry name" value="CRIB_dom_sf"/>
</dbReference>
<accession>A0AAE1Q1C7</accession>
<evidence type="ECO:0000313" key="13">
    <source>
        <dbReference type="Proteomes" id="UP001292094"/>
    </source>
</evidence>
<comment type="similarity">
    <text evidence="3">Belongs to the CDC42SE/SPEC family.</text>
</comment>
<keyword evidence="9" id="KW-0206">Cytoskeleton</keyword>
<protein>
    <recommendedName>
        <fullName evidence="11">CRIB domain-containing protein</fullName>
    </recommendedName>
</protein>
<proteinExistence type="inferred from homology"/>
<gene>
    <name evidence="12" type="ORF">Pmani_011303</name>
</gene>
<dbReference type="FunFam" id="3.90.810.10:FF:000004">
    <property type="entry name" value="CDC42 small effector protein 2"/>
    <property type="match status" value="1"/>
</dbReference>
<dbReference type="GO" id="GO:0031267">
    <property type="term" value="F:small GTPase binding"/>
    <property type="evidence" value="ECO:0007669"/>
    <property type="project" value="InterPro"/>
</dbReference>
<evidence type="ECO:0000256" key="7">
    <source>
        <dbReference type="ARBA" id="ARBA00023136"/>
    </source>
</evidence>
<keyword evidence="10" id="KW-0449">Lipoprotein</keyword>
<dbReference type="GO" id="GO:0035023">
    <property type="term" value="P:regulation of Rho protein signal transduction"/>
    <property type="evidence" value="ECO:0007669"/>
    <property type="project" value="InterPro"/>
</dbReference>
<feature type="domain" description="CRIB" evidence="11">
    <location>
        <begin position="115"/>
        <end position="128"/>
    </location>
</feature>
<keyword evidence="6" id="KW-0133">Cell shape</keyword>
<dbReference type="AlphaFoldDB" id="A0AAE1Q1C7"/>
<evidence type="ECO:0000256" key="3">
    <source>
        <dbReference type="ARBA" id="ARBA00005720"/>
    </source>
</evidence>
<dbReference type="InterPro" id="IPR039056">
    <property type="entry name" value="SPEC"/>
</dbReference>
<name>A0AAE1Q1C7_9EUCA</name>
<dbReference type="InterPro" id="IPR000095">
    <property type="entry name" value="CRIB_dom"/>
</dbReference>
<reference evidence="12" key="1">
    <citation type="submission" date="2023-11" db="EMBL/GenBank/DDBJ databases">
        <title>Genome assemblies of two species of porcelain crab, Petrolisthes cinctipes and Petrolisthes manimaculis (Anomura: Porcellanidae).</title>
        <authorList>
            <person name="Angst P."/>
        </authorList>
    </citation>
    <scope>NUCLEOTIDE SEQUENCE</scope>
    <source>
        <strain evidence="12">PB745_02</strain>
        <tissue evidence="12">Gill</tissue>
    </source>
</reference>
<keyword evidence="4" id="KW-1003">Cell membrane</keyword>
<evidence type="ECO:0000256" key="2">
    <source>
        <dbReference type="ARBA" id="ARBA00004245"/>
    </source>
</evidence>
<evidence type="ECO:0000256" key="10">
    <source>
        <dbReference type="ARBA" id="ARBA00023288"/>
    </source>
</evidence>
<dbReference type="GO" id="GO:0005856">
    <property type="term" value="C:cytoskeleton"/>
    <property type="evidence" value="ECO:0007669"/>
    <property type="project" value="UniProtKB-SubCell"/>
</dbReference>
<dbReference type="PROSITE" id="PS50108">
    <property type="entry name" value="CRIB"/>
    <property type="match status" value="1"/>
</dbReference>
<comment type="subcellular location">
    <subcellularLocation>
        <location evidence="1">Cell membrane</location>
        <topology evidence="1">Lipid-anchor</topology>
    </subcellularLocation>
    <subcellularLocation>
        <location evidence="2">Cytoplasm</location>
        <location evidence="2">Cytoskeleton</location>
    </subcellularLocation>
</comment>
<dbReference type="EMBL" id="JAWZYT010000909">
    <property type="protein sequence ID" value="KAK4317624.1"/>
    <property type="molecule type" value="Genomic_DNA"/>
</dbReference>
<evidence type="ECO:0000256" key="5">
    <source>
        <dbReference type="ARBA" id="ARBA00022490"/>
    </source>
</evidence>
<evidence type="ECO:0000256" key="6">
    <source>
        <dbReference type="ARBA" id="ARBA00022960"/>
    </source>
</evidence>
<sequence length="170" mass="19373">MTEVLVGVVSSSYYSYTHFGVLYYSCPWCPDVHGEYDWRLQSVKWSRTRIILSFYSHHLESTPLLITSAVCLEPGEDSMPIYSSTMAGDVWGQWFACCITQQPPQRRRRLDRTMIGEPTNFVHTGHIGSSEVQMANNQLAQLQSQMKSKGGYEQALPHNHLMTVVPVQRS</sequence>
<dbReference type="Gene3D" id="3.90.810.10">
    <property type="entry name" value="CRIB domain"/>
    <property type="match status" value="1"/>
</dbReference>
<dbReference type="PANTHER" id="PTHR13502">
    <property type="entry name" value="CDC42 SMALL EFFECTOR PROTEIN HOMOLOG"/>
    <property type="match status" value="1"/>
</dbReference>
<dbReference type="Proteomes" id="UP001292094">
    <property type="component" value="Unassembled WGS sequence"/>
</dbReference>
<evidence type="ECO:0000256" key="1">
    <source>
        <dbReference type="ARBA" id="ARBA00004193"/>
    </source>
</evidence>
<dbReference type="PANTHER" id="PTHR13502:SF6">
    <property type="entry name" value="CDC42 SMALL EFFECTOR PROTEIN HOMOLOG"/>
    <property type="match status" value="1"/>
</dbReference>
<organism evidence="12 13">
    <name type="scientific">Petrolisthes manimaculis</name>
    <dbReference type="NCBI Taxonomy" id="1843537"/>
    <lineage>
        <taxon>Eukaryota</taxon>
        <taxon>Metazoa</taxon>
        <taxon>Ecdysozoa</taxon>
        <taxon>Arthropoda</taxon>
        <taxon>Crustacea</taxon>
        <taxon>Multicrustacea</taxon>
        <taxon>Malacostraca</taxon>
        <taxon>Eumalacostraca</taxon>
        <taxon>Eucarida</taxon>
        <taxon>Decapoda</taxon>
        <taxon>Pleocyemata</taxon>
        <taxon>Anomura</taxon>
        <taxon>Galatheoidea</taxon>
        <taxon>Porcellanidae</taxon>
        <taxon>Petrolisthes</taxon>
    </lineage>
</organism>
<keyword evidence="5" id="KW-0963">Cytoplasm</keyword>
<evidence type="ECO:0000256" key="9">
    <source>
        <dbReference type="ARBA" id="ARBA00023212"/>
    </source>
</evidence>
<keyword evidence="8" id="KW-0564">Palmitate</keyword>
<comment type="caution">
    <text evidence="12">The sequence shown here is derived from an EMBL/GenBank/DDBJ whole genome shotgun (WGS) entry which is preliminary data.</text>
</comment>
<dbReference type="GO" id="GO:0005886">
    <property type="term" value="C:plasma membrane"/>
    <property type="evidence" value="ECO:0007669"/>
    <property type="project" value="UniProtKB-SubCell"/>
</dbReference>
<evidence type="ECO:0000256" key="8">
    <source>
        <dbReference type="ARBA" id="ARBA00023139"/>
    </source>
</evidence>
<evidence type="ECO:0000256" key="4">
    <source>
        <dbReference type="ARBA" id="ARBA00022475"/>
    </source>
</evidence>
<dbReference type="GO" id="GO:0008360">
    <property type="term" value="P:regulation of cell shape"/>
    <property type="evidence" value="ECO:0007669"/>
    <property type="project" value="UniProtKB-KW"/>
</dbReference>